<evidence type="ECO:0000259" key="3">
    <source>
        <dbReference type="PROSITE" id="PS50801"/>
    </source>
</evidence>
<gene>
    <name evidence="4" type="ORF">BE04_40020</name>
</gene>
<dbReference type="InterPro" id="IPR029016">
    <property type="entry name" value="GAF-like_dom_sf"/>
</dbReference>
<feature type="domain" description="PAS" evidence="2">
    <location>
        <begin position="6"/>
        <end position="76"/>
    </location>
</feature>
<organism evidence="4 5">
    <name type="scientific">Sorangium cellulosum</name>
    <name type="common">Polyangium cellulosum</name>
    <dbReference type="NCBI Taxonomy" id="56"/>
    <lineage>
        <taxon>Bacteria</taxon>
        <taxon>Pseudomonadati</taxon>
        <taxon>Myxococcota</taxon>
        <taxon>Polyangia</taxon>
        <taxon>Polyangiales</taxon>
        <taxon>Polyangiaceae</taxon>
        <taxon>Sorangium</taxon>
    </lineage>
</organism>
<dbReference type="PROSITE" id="PS50801">
    <property type="entry name" value="STAS"/>
    <property type="match status" value="1"/>
</dbReference>
<dbReference type="SUPFAM" id="SSF52091">
    <property type="entry name" value="SpoIIaa-like"/>
    <property type="match status" value="1"/>
</dbReference>
<keyword evidence="1" id="KW-0597">Phosphoprotein</keyword>
<evidence type="ECO:0000259" key="2">
    <source>
        <dbReference type="PROSITE" id="PS50112"/>
    </source>
</evidence>
<name>A0A150PLA4_SORCE</name>
<dbReference type="InterPro" id="IPR000014">
    <property type="entry name" value="PAS"/>
</dbReference>
<dbReference type="Gene3D" id="3.30.450.20">
    <property type="entry name" value="PAS domain"/>
    <property type="match status" value="1"/>
</dbReference>
<dbReference type="Pfam" id="PF08447">
    <property type="entry name" value="PAS_3"/>
    <property type="match status" value="1"/>
</dbReference>
<comment type="caution">
    <text evidence="4">The sequence shown here is derived from an EMBL/GenBank/DDBJ whole genome shotgun (WGS) entry which is preliminary data.</text>
</comment>
<dbReference type="InterPro" id="IPR003018">
    <property type="entry name" value="GAF"/>
</dbReference>
<dbReference type="Pfam" id="PF01590">
    <property type="entry name" value="GAF"/>
    <property type="match status" value="1"/>
</dbReference>
<dbReference type="Pfam" id="PF01740">
    <property type="entry name" value="STAS"/>
    <property type="match status" value="1"/>
</dbReference>
<dbReference type="Gene3D" id="3.30.450.40">
    <property type="match status" value="1"/>
</dbReference>
<dbReference type="AlphaFoldDB" id="A0A150PLA4"/>
<reference evidence="4 5" key="1">
    <citation type="submission" date="2014-02" db="EMBL/GenBank/DDBJ databases">
        <title>The small core and large imbalanced accessory genome model reveals a collaborative survival strategy of Sorangium cellulosum strains in nature.</title>
        <authorList>
            <person name="Han K."/>
            <person name="Peng R."/>
            <person name="Blom J."/>
            <person name="Li Y.-Z."/>
        </authorList>
    </citation>
    <scope>NUCLEOTIDE SEQUENCE [LARGE SCALE GENOMIC DNA]</scope>
    <source>
        <strain evidence="4 5">So0157-18</strain>
    </source>
</reference>
<evidence type="ECO:0000313" key="4">
    <source>
        <dbReference type="EMBL" id="KYF56481.1"/>
    </source>
</evidence>
<dbReference type="SUPFAM" id="SSF55785">
    <property type="entry name" value="PYP-like sensor domain (PAS domain)"/>
    <property type="match status" value="1"/>
</dbReference>
<evidence type="ECO:0000313" key="5">
    <source>
        <dbReference type="Proteomes" id="UP000075604"/>
    </source>
</evidence>
<dbReference type="InterPro" id="IPR002645">
    <property type="entry name" value="STAS_dom"/>
</dbReference>
<dbReference type="SMART" id="SM00065">
    <property type="entry name" value="GAF"/>
    <property type="match status" value="1"/>
</dbReference>
<dbReference type="Gene3D" id="3.30.750.24">
    <property type="entry name" value="STAS domain"/>
    <property type="match status" value="1"/>
</dbReference>
<dbReference type="InterPro" id="IPR036513">
    <property type="entry name" value="STAS_dom_sf"/>
</dbReference>
<sequence length="459" mass="51021">MNAPANEADVARFFAVCPDPLCVLRIDGSFLRVSGAWERTLGLGSEELVGRNLLDLVHQDDLAATREQLARLREGPVTLGMENRCRSRSGLYVWLSWSMLSVPGEGLVYAWARNVGKQKRVERALMQRIETKMLVASISAHFINVKLADIDRGFQLALAELGKALRADRTSLFLLSEDGRRFLNTHEWCAEGVPSLLEERAVVSKDVYPWLVDRLCRLEVCDVPRVADLPDEAASERRAFAELGIASFVRMPAAYAGRLVGVVGIDAVRSIRAWDKSVRALLQVVGEMFAITLERMRAEESLRAVVEQQESLRAVIERQESAIETLSTPIIQVWNSVLVLPLVGSIDRHRATEITEKLLRTIVETKSRYAIVEVTGVEEVDSTTAQHLISMLQTIELLGAQGVVAGVQPQVAQTASSLGIDLSSVQVHRDLQEALRWCIREIRAEGRRGTRGRQGRSGR</sequence>
<dbReference type="InterPro" id="IPR013655">
    <property type="entry name" value="PAS_fold_3"/>
</dbReference>
<dbReference type="CDD" id="cd00130">
    <property type="entry name" value="PAS"/>
    <property type="match status" value="1"/>
</dbReference>
<dbReference type="NCBIfam" id="TIGR00229">
    <property type="entry name" value="sensory_box"/>
    <property type="match status" value="1"/>
</dbReference>
<protein>
    <submittedName>
        <fullName evidence="4">Fis family transcriptional regulator</fullName>
    </submittedName>
</protein>
<dbReference type="PANTHER" id="PTHR33745">
    <property type="entry name" value="RSBT ANTAGONIST PROTEIN RSBS-RELATED"/>
    <property type="match status" value="1"/>
</dbReference>
<proteinExistence type="predicted"/>
<dbReference type="InterPro" id="IPR051932">
    <property type="entry name" value="Bact_StressResp_Reg"/>
</dbReference>
<evidence type="ECO:0000256" key="1">
    <source>
        <dbReference type="ARBA" id="ARBA00022553"/>
    </source>
</evidence>
<accession>A0A150PLA4</accession>
<dbReference type="SUPFAM" id="SSF55781">
    <property type="entry name" value="GAF domain-like"/>
    <property type="match status" value="1"/>
</dbReference>
<dbReference type="InterPro" id="IPR035965">
    <property type="entry name" value="PAS-like_dom_sf"/>
</dbReference>
<dbReference type="CDD" id="cd07041">
    <property type="entry name" value="STAS_RsbR_RsbS_like"/>
    <property type="match status" value="1"/>
</dbReference>
<dbReference type="EMBL" id="JELX01002118">
    <property type="protein sequence ID" value="KYF56481.1"/>
    <property type="molecule type" value="Genomic_DNA"/>
</dbReference>
<dbReference type="PROSITE" id="PS50112">
    <property type="entry name" value="PAS"/>
    <property type="match status" value="1"/>
</dbReference>
<dbReference type="SMART" id="SM00091">
    <property type="entry name" value="PAS"/>
    <property type="match status" value="1"/>
</dbReference>
<dbReference type="PANTHER" id="PTHR33745:SF3">
    <property type="entry name" value="RSBT CO-ANTAGONIST PROTEIN RSBRC"/>
    <property type="match status" value="1"/>
</dbReference>
<feature type="domain" description="STAS" evidence="3">
    <location>
        <begin position="327"/>
        <end position="438"/>
    </location>
</feature>
<dbReference type="Proteomes" id="UP000075604">
    <property type="component" value="Unassembled WGS sequence"/>
</dbReference>